<evidence type="ECO:0000313" key="3">
    <source>
        <dbReference type="Proteomes" id="UP001054252"/>
    </source>
</evidence>
<evidence type="ECO:0000256" key="1">
    <source>
        <dbReference type="SAM" id="MobiDB-lite"/>
    </source>
</evidence>
<organism evidence="2 3">
    <name type="scientific">Rubroshorea leprosula</name>
    <dbReference type="NCBI Taxonomy" id="152421"/>
    <lineage>
        <taxon>Eukaryota</taxon>
        <taxon>Viridiplantae</taxon>
        <taxon>Streptophyta</taxon>
        <taxon>Embryophyta</taxon>
        <taxon>Tracheophyta</taxon>
        <taxon>Spermatophyta</taxon>
        <taxon>Magnoliopsida</taxon>
        <taxon>eudicotyledons</taxon>
        <taxon>Gunneridae</taxon>
        <taxon>Pentapetalae</taxon>
        <taxon>rosids</taxon>
        <taxon>malvids</taxon>
        <taxon>Malvales</taxon>
        <taxon>Dipterocarpaceae</taxon>
        <taxon>Rubroshorea</taxon>
    </lineage>
</organism>
<protein>
    <submittedName>
        <fullName evidence="2">Uncharacterized protein</fullName>
    </submittedName>
</protein>
<feature type="region of interest" description="Disordered" evidence="1">
    <location>
        <begin position="60"/>
        <end position="91"/>
    </location>
</feature>
<sequence>MPPVRILLQVKVIKACCALLHYKFQTWQKREQLGSNRPTEAVFTPITRGVADGLCVAGQEDSVGSGQSKVSSKRKGFDGEKDEALSFWDND</sequence>
<proteinExistence type="predicted"/>
<dbReference type="AlphaFoldDB" id="A0AAV5ICI1"/>
<gene>
    <name evidence="2" type="ORF">SLEP1_g8754</name>
</gene>
<comment type="caution">
    <text evidence="2">The sequence shown here is derived from an EMBL/GenBank/DDBJ whole genome shotgun (WGS) entry which is preliminary data.</text>
</comment>
<name>A0AAV5ICI1_9ROSI</name>
<reference evidence="2 3" key="1">
    <citation type="journal article" date="2021" name="Commun. Biol.">
        <title>The genome of Shorea leprosula (Dipterocarpaceae) highlights the ecological relevance of drought in aseasonal tropical rainforests.</title>
        <authorList>
            <person name="Ng K.K.S."/>
            <person name="Kobayashi M.J."/>
            <person name="Fawcett J.A."/>
            <person name="Hatakeyama M."/>
            <person name="Paape T."/>
            <person name="Ng C.H."/>
            <person name="Ang C.C."/>
            <person name="Tnah L.H."/>
            <person name="Lee C.T."/>
            <person name="Nishiyama T."/>
            <person name="Sese J."/>
            <person name="O'Brien M.J."/>
            <person name="Copetti D."/>
            <person name="Mohd Noor M.I."/>
            <person name="Ong R.C."/>
            <person name="Putra M."/>
            <person name="Sireger I.Z."/>
            <person name="Indrioko S."/>
            <person name="Kosugi Y."/>
            <person name="Izuno A."/>
            <person name="Isagi Y."/>
            <person name="Lee S.L."/>
            <person name="Shimizu K.K."/>
        </authorList>
    </citation>
    <scope>NUCLEOTIDE SEQUENCE [LARGE SCALE GENOMIC DNA]</scope>
    <source>
        <strain evidence="2">214</strain>
    </source>
</reference>
<dbReference type="Proteomes" id="UP001054252">
    <property type="component" value="Unassembled WGS sequence"/>
</dbReference>
<accession>A0AAV5ICI1</accession>
<dbReference type="EMBL" id="BPVZ01000009">
    <property type="protein sequence ID" value="GKU95391.1"/>
    <property type="molecule type" value="Genomic_DNA"/>
</dbReference>
<keyword evidence="3" id="KW-1185">Reference proteome</keyword>
<feature type="compositionally biased region" description="Basic and acidic residues" evidence="1">
    <location>
        <begin position="75"/>
        <end position="84"/>
    </location>
</feature>
<evidence type="ECO:0000313" key="2">
    <source>
        <dbReference type="EMBL" id="GKU95391.1"/>
    </source>
</evidence>